<keyword evidence="3" id="KW-1185">Reference proteome</keyword>
<dbReference type="RefSeq" id="WP_152097853.1">
    <property type="nucleotide sequence ID" value="NZ_AP021861.1"/>
</dbReference>
<evidence type="ECO:0000256" key="1">
    <source>
        <dbReference type="SAM" id="SignalP"/>
    </source>
</evidence>
<feature type="signal peptide" evidence="1">
    <location>
        <begin position="1"/>
        <end position="21"/>
    </location>
</feature>
<organism evidence="2 3">
    <name type="scientific">Lacipirellula parvula</name>
    <dbReference type="NCBI Taxonomy" id="2650471"/>
    <lineage>
        <taxon>Bacteria</taxon>
        <taxon>Pseudomonadati</taxon>
        <taxon>Planctomycetota</taxon>
        <taxon>Planctomycetia</taxon>
        <taxon>Pirellulales</taxon>
        <taxon>Lacipirellulaceae</taxon>
        <taxon>Lacipirellula</taxon>
    </lineage>
</organism>
<proteinExistence type="predicted"/>
<dbReference type="EMBL" id="AP021861">
    <property type="protein sequence ID" value="BBO31768.1"/>
    <property type="molecule type" value="Genomic_DNA"/>
</dbReference>
<dbReference type="AlphaFoldDB" id="A0A5K7X5G9"/>
<name>A0A5K7X5G9_9BACT</name>
<dbReference type="PROSITE" id="PS51257">
    <property type="entry name" value="PROKAR_LIPOPROTEIN"/>
    <property type="match status" value="1"/>
</dbReference>
<protein>
    <recommendedName>
        <fullName evidence="4">PEP-CTERM protein-sorting domain-containing protein</fullName>
    </recommendedName>
</protein>
<evidence type="ECO:0000313" key="3">
    <source>
        <dbReference type="Proteomes" id="UP000326837"/>
    </source>
</evidence>
<keyword evidence="1" id="KW-0732">Signal</keyword>
<sequence>MNNATTKSILYLCFATAVACAAPRGAWGHGLPIHVDGSSGVLAVSGGLNLSAGYVSQGFDYHEDAYLDFGPGNTQFTSLPGFQLTGIAANSQLNLEVLARPDFTQPSSPPRWLWFWDKETQELSTAPNDPLVRIASQKGFGDVRITQFTPPTTAASVKVFEPTSSEIGSHQHPLLYFLDDAPAAKFGAYGFFARLTSPNYGASEPFLIALNYSLSSEEHDAASRAINNAARLAGDYDRNDLVDGADFLAWQRAFGATTELSADGSLNKVVDADDLVVWKEGFGHSWPSTVGAAVVPEPTGLGLLAWALLFVRRCKNGAPQNGLS</sequence>
<reference evidence="3" key="1">
    <citation type="submission" date="2019-10" db="EMBL/GenBank/DDBJ databases">
        <title>Lacipirellula parvula gen. nov., sp. nov., representing a lineage of planctomycetes widespread in freshwater anoxic habitats, and description of the family Lacipirellulaceae.</title>
        <authorList>
            <person name="Dedysh S.N."/>
            <person name="Kulichevskaya I.S."/>
            <person name="Beletsky A.V."/>
            <person name="Rakitin A.L."/>
            <person name="Mardanov A.V."/>
            <person name="Ivanova A.A."/>
            <person name="Saltykova V.X."/>
            <person name="Rijpstra W.I.C."/>
            <person name="Sinninghe Damste J.S."/>
            <person name="Ravin N.V."/>
        </authorList>
    </citation>
    <scope>NUCLEOTIDE SEQUENCE [LARGE SCALE GENOMIC DNA]</scope>
    <source>
        <strain evidence="3">PX69</strain>
    </source>
</reference>
<dbReference type="Proteomes" id="UP000326837">
    <property type="component" value="Chromosome"/>
</dbReference>
<gene>
    <name evidence="2" type="ORF">PLANPX_1380</name>
</gene>
<dbReference type="KEGG" id="lpav:PLANPX_1380"/>
<feature type="chain" id="PRO_5024928087" description="PEP-CTERM protein-sorting domain-containing protein" evidence="1">
    <location>
        <begin position="22"/>
        <end position="324"/>
    </location>
</feature>
<evidence type="ECO:0000313" key="2">
    <source>
        <dbReference type="EMBL" id="BBO31768.1"/>
    </source>
</evidence>
<accession>A0A5K7X5G9</accession>
<evidence type="ECO:0008006" key="4">
    <source>
        <dbReference type="Google" id="ProtNLM"/>
    </source>
</evidence>